<comment type="caution">
    <text evidence="1">The sequence shown here is derived from an EMBL/GenBank/DDBJ whole genome shotgun (WGS) entry which is preliminary data.</text>
</comment>
<reference evidence="2" key="1">
    <citation type="journal article" date="2019" name="Int. J. Syst. Evol. Microbiol.">
        <title>The Global Catalogue of Microorganisms (GCM) 10K type strain sequencing project: providing services to taxonomists for standard genome sequencing and annotation.</title>
        <authorList>
            <consortium name="The Broad Institute Genomics Platform"/>
            <consortium name="The Broad Institute Genome Sequencing Center for Infectious Disease"/>
            <person name="Wu L."/>
            <person name="Ma J."/>
        </authorList>
    </citation>
    <scope>NUCLEOTIDE SEQUENCE [LARGE SCALE GENOMIC DNA]</scope>
    <source>
        <strain evidence="2">JCM 18304</strain>
    </source>
</reference>
<gene>
    <name evidence="1" type="ORF">GCM10023322_60480</name>
</gene>
<organism evidence="1 2">
    <name type="scientific">Rugosimonospora acidiphila</name>
    <dbReference type="NCBI Taxonomy" id="556531"/>
    <lineage>
        <taxon>Bacteria</taxon>
        <taxon>Bacillati</taxon>
        <taxon>Actinomycetota</taxon>
        <taxon>Actinomycetes</taxon>
        <taxon>Micromonosporales</taxon>
        <taxon>Micromonosporaceae</taxon>
        <taxon>Rugosimonospora</taxon>
    </lineage>
</organism>
<accession>A0ABP9SHR4</accession>
<dbReference type="RefSeq" id="WP_345635336.1">
    <property type="nucleotide sequence ID" value="NZ_BAABJQ010000022.1"/>
</dbReference>
<evidence type="ECO:0000313" key="1">
    <source>
        <dbReference type="EMBL" id="GAA5194927.1"/>
    </source>
</evidence>
<protein>
    <recommendedName>
        <fullName evidence="3">Alanine-rich protein</fullName>
    </recommendedName>
</protein>
<evidence type="ECO:0000313" key="2">
    <source>
        <dbReference type="Proteomes" id="UP001501570"/>
    </source>
</evidence>
<dbReference type="EMBL" id="BAABJQ010000022">
    <property type="protein sequence ID" value="GAA5194927.1"/>
    <property type="molecule type" value="Genomic_DNA"/>
</dbReference>
<dbReference type="Proteomes" id="UP001501570">
    <property type="component" value="Unassembled WGS sequence"/>
</dbReference>
<proteinExistence type="predicted"/>
<name>A0ABP9SHR4_9ACTN</name>
<evidence type="ECO:0008006" key="3">
    <source>
        <dbReference type="Google" id="ProtNLM"/>
    </source>
</evidence>
<dbReference type="Gene3D" id="3.20.20.80">
    <property type="entry name" value="Glycosidases"/>
    <property type="match status" value="1"/>
</dbReference>
<keyword evidence="2" id="KW-1185">Reference proteome</keyword>
<sequence>MQTAAYLYPWDVVGDPAAADLAAGLGVDHVVLAAVYHATRALTPRHPRHRVVVAPRTAAYYPVEPARWRGARLSPAPADWMDGADPFGAAVVALRAAGVPVHAWVVCGHVDPPAGSAESGESVVNAYGDRYPWALCPARDAVVEYALGLAEDVAALPGIDGVELEACGWYGFDHLSAHDKTGGVALSGATQYLMSLCFCDACHDAYRAGGIDPEALRERVRAALDAGFAGLVAASPADETAHIAELLGADLAAAVAEVRLAVADRLRAAMTGRIRQRRPELAVLLHASPRQHSTIAFTGVDPARSAGLADGLVVNCHAGPAAVPPSLAGGPVYASLQAVAGMGGRPDELPAQAEAARAAGASGVRLYHAGLAGAADLAAIRALTAVINERE</sequence>